<accession>A0A177NJR6</accession>
<dbReference type="CDD" id="cd00060">
    <property type="entry name" value="FHA"/>
    <property type="match status" value="1"/>
</dbReference>
<dbReference type="RefSeq" id="WP_064028768.1">
    <property type="nucleotide sequence ID" value="NZ_LUUK01000171.1"/>
</dbReference>
<dbReference type="InterPro" id="IPR046883">
    <property type="entry name" value="T6SS_FHA_C"/>
</dbReference>
<dbReference type="PROSITE" id="PS50006">
    <property type="entry name" value="FHA_DOMAIN"/>
    <property type="match status" value="1"/>
</dbReference>
<name>A0A177NJR6_9GAMM</name>
<dbReference type="InterPro" id="IPR000253">
    <property type="entry name" value="FHA_dom"/>
</dbReference>
<dbReference type="AlphaFoldDB" id="A0A177NJR6"/>
<dbReference type="Pfam" id="PF20232">
    <property type="entry name" value="T6SS_FHA_C"/>
    <property type="match status" value="1"/>
</dbReference>
<evidence type="ECO:0000313" key="2">
    <source>
        <dbReference type="EMBL" id="OAI18237.1"/>
    </source>
</evidence>
<keyword evidence="3" id="KW-1185">Reference proteome</keyword>
<feature type="domain" description="FHA" evidence="1">
    <location>
        <begin position="28"/>
        <end position="78"/>
    </location>
</feature>
<dbReference type="EMBL" id="LUUK01000171">
    <property type="protein sequence ID" value="OAI18237.1"/>
    <property type="molecule type" value="Genomic_DNA"/>
</dbReference>
<gene>
    <name evidence="2" type="ORF">A1355_06055</name>
</gene>
<dbReference type="OrthoDB" id="273564at2"/>
<dbReference type="NCBIfam" id="TIGR03354">
    <property type="entry name" value="VI_FHA"/>
    <property type="match status" value="1"/>
</dbReference>
<dbReference type="SUPFAM" id="SSF49879">
    <property type="entry name" value="SMAD/FHA domain"/>
    <property type="match status" value="1"/>
</dbReference>
<organism evidence="2 3">
    <name type="scientific">Methylomonas koyamae</name>
    <dbReference type="NCBI Taxonomy" id="702114"/>
    <lineage>
        <taxon>Bacteria</taxon>
        <taxon>Pseudomonadati</taxon>
        <taxon>Pseudomonadota</taxon>
        <taxon>Gammaproteobacteria</taxon>
        <taxon>Methylococcales</taxon>
        <taxon>Methylococcaceae</taxon>
        <taxon>Methylomonas</taxon>
    </lineage>
</organism>
<dbReference type="Proteomes" id="UP000077628">
    <property type="component" value="Unassembled WGS sequence"/>
</dbReference>
<protein>
    <recommendedName>
        <fullName evidence="1">FHA domain-containing protein</fullName>
    </recommendedName>
</protein>
<sequence length="450" mass="49236">MNLTLQVLTYKGVPIAQPLNAEFDEKGGTIGRKPGNTLVLVDPESFISGHHANISFQANCFYIQDASKNGTHLVNEGLTLNNELHLLPDNSLIRIGEYELIANYRVSEPITSPVTENTSGAFEFSIPGPFSADNSPFAAVQDDIAPFQKNAFAEELISSSFNDSFTPPPALSVGDAPKDIGDLLKGLDALAKSSDESELSPFQSAPDFCIDAPREIPEIKQFEVEAPKSSVAQPSPSFPEAPKPFTVAKSSDEDAVSGTATDTKHLLSCFLEGAGVHEAAFSSPEQWPEVMRTAGILFRSLTVGLMDVLRARAEMKSEFRVSVTTIKSFDNNPLKFNPDVESVLKLMLMPGNPAFIDPKSAVDEAYNDISSHQMAMTAGIQASLVAILKRFDPDLFEKSLGEGIVFQKKAKCWDQYCEAYPHLTKSAQEDFFGEEFANAYEMQMKLLMRR</sequence>
<dbReference type="Pfam" id="PF00498">
    <property type="entry name" value="FHA"/>
    <property type="match status" value="1"/>
</dbReference>
<comment type="caution">
    <text evidence="2">The sequence shown here is derived from an EMBL/GenBank/DDBJ whole genome shotgun (WGS) entry which is preliminary data.</text>
</comment>
<dbReference type="STRING" id="702114.A1355_06055"/>
<dbReference type="InterPro" id="IPR008984">
    <property type="entry name" value="SMAD_FHA_dom_sf"/>
</dbReference>
<proteinExistence type="predicted"/>
<dbReference type="InterPro" id="IPR017735">
    <property type="entry name" value="T6SS_FHA"/>
</dbReference>
<evidence type="ECO:0000313" key="3">
    <source>
        <dbReference type="Proteomes" id="UP000077628"/>
    </source>
</evidence>
<evidence type="ECO:0000259" key="1">
    <source>
        <dbReference type="PROSITE" id="PS50006"/>
    </source>
</evidence>
<reference evidence="3" key="1">
    <citation type="submission" date="2016-03" db="EMBL/GenBank/DDBJ databases">
        <authorList>
            <person name="Heylen K."/>
            <person name="De Vos P."/>
            <person name="Vekeman B."/>
        </authorList>
    </citation>
    <scope>NUCLEOTIDE SEQUENCE [LARGE SCALE GENOMIC DNA]</scope>
    <source>
        <strain evidence="3">R-45383</strain>
    </source>
</reference>
<dbReference type="Gene3D" id="2.60.200.20">
    <property type="match status" value="1"/>
</dbReference>